<dbReference type="UniPathway" id="UPA00138"/>
<dbReference type="GO" id="GO:0006000">
    <property type="term" value="P:fructose metabolic process"/>
    <property type="evidence" value="ECO:0007669"/>
    <property type="project" value="TreeGrafter"/>
</dbReference>
<name>B8IAX0_METNO</name>
<dbReference type="Gene3D" id="3.40.190.80">
    <property type="match status" value="1"/>
</dbReference>
<dbReference type="Pfam" id="PF18913">
    <property type="entry name" value="FBPase_C"/>
    <property type="match status" value="1"/>
</dbReference>
<proteinExistence type="inferred from homology"/>
<dbReference type="GO" id="GO:0006094">
    <property type="term" value="P:gluconeogenesis"/>
    <property type="evidence" value="ECO:0007669"/>
    <property type="project" value="UniProtKB-UniRule"/>
</dbReference>
<dbReference type="EC" id="3.1.3.11" evidence="6"/>
<evidence type="ECO:0000259" key="9">
    <source>
        <dbReference type="Pfam" id="PF18913"/>
    </source>
</evidence>
<keyword evidence="3 6" id="KW-0963">Cytoplasm</keyword>
<comment type="subunit">
    <text evidence="6">Homotetramer.</text>
</comment>
<evidence type="ECO:0000313" key="11">
    <source>
        <dbReference type="Proteomes" id="UP000008207"/>
    </source>
</evidence>
<organism evidence="10 11">
    <name type="scientific">Methylobacterium nodulans (strain LMG 21967 / CNCM I-2342 / ORS 2060)</name>
    <dbReference type="NCBI Taxonomy" id="460265"/>
    <lineage>
        <taxon>Bacteria</taxon>
        <taxon>Pseudomonadati</taxon>
        <taxon>Pseudomonadota</taxon>
        <taxon>Alphaproteobacteria</taxon>
        <taxon>Hyphomicrobiales</taxon>
        <taxon>Methylobacteriaceae</taxon>
        <taxon>Methylobacterium</taxon>
    </lineage>
</organism>
<comment type="similarity">
    <text evidence="2 6 7">Belongs to the FBPase class 1 family.</text>
</comment>
<feature type="domain" description="Fructose-1-6-bisphosphatase class I N-terminal" evidence="8">
    <location>
        <begin position="73"/>
        <end position="170"/>
    </location>
</feature>
<comment type="catalytic activity">
    <reaction evidence="1 6">
        <text>beta-D-fructose 1,6-bisphosphate + H2O = beta-D-fructose 6-phosphate + phosphate</text>
        <dbReference type="Rhea" id="RHEA:11064"/>
        <dbReference type="ChEBI" id="CHEBI:15377"/>
        <dbReference type="ChEBI" id="CHEBI:32966"/>
        <dbReference type="ChEBI" id="CHEBI:43474"/>
        <dbReference type="ChEBI" id="CHEBI:57634"/>
        <dbReference type="EC" id="3.1.3.11"/>
    </reaction>
</comment>
<evidence type="ECO:0000256" key="4">
    <source>
        <dbReference type="ARBA" id="ARBA00022801"/>
    </source>
</evidence>
<keyword evidence="11" id="KW-1185">Reference proteome</keyword>
<dbReference type="PANTHER" id="PTHR11556:SF35">
    <property type="entry name" value="SEDOHEPTULOSE-1,7-BISPHOSPHATASE, CHLOROPLASTIC"/>
    <property type="match status" value="1"/>
</dbReference>
<feature type="domain" description="Fructose-1-6-bisphosphatase class 1 C-terminal" evidence="9">
    <location>
        <begin position="175"/>
        <end position="309"/>
    </location>
</feature>
<evidence type="ECO:0000259" key="8">
    <source>
        <dbReference type="Pfam" id="PF00316"/>
    </source>
</evidence>
<dbReference type="InterPro" id="IPR000146">
    <property type="entry name" value="FBPase_class-1"/>
</dbReference>
<reference evidence="10 11" key="1">
    <citation type="submission" date="2009-01" db="EMBL/GenBank/DDBJ databases">
        <title>Complete sequence of chromosome of Methylobacterium nodulans ORS 2060.</title>
        <authorList>
            <consortium name="US DOE Joint Genome Institute"/>
            <person name="Lucas S."/>
            <person name="Copeland A."/>
            <person name="Lapidus A."/>
            <person name="Glavina del Rio T."/>
            <person name="Dalin E."/>
            <person name="Tice H."/>
            <person name="Bruce D."/>
            <person name="Goodwin L."/>
            <person name="Pitluck S."/>
            <person name="Sims D."/>
            <person name="Brettin T."/>
            <person name="Detter J.C."/>
            <person name="Han C."/>
            <person name="Larimer F."/>
            <person name="Land M."/>
            <person name="Hauser L."/>
            <person name="Kyrpides N."/>
            <person name="Ivanova N."/>
            <person name="Marx C.J."/>
            <person name="Richardson P."/>
        </authorList>
    </citation>
    <scope>NUCLEOTIDE SEQUENCE [LARGE SCALE GENOMIC DNA]</scope>
    <source>
        <strain evidence="11">LMG 21967 / CNCM I-2342 / ORS 2060</strain>
    </source>
</reference>
<dbReference type="eggNOG" id="COG0158">
    <property type="taxonomic scope" value="Bacteria"/>
</dbReference>
<dbReference type="HOGENOM" id="CLU_039977_0_0_5"/>
<evidence type="ECO:0000256" key="1">
    <source>
        <dbReference type="ARBA" id="ARBA00001273"/>
    </source>
</evidence>
<comment type="pathway">
    <text evidence="6">Carbohydrate biosynthesis; gluconeogenesis.</text>
</comment>
<dbReference type="GO" id="GO:0030388">
    <property type="term" value="P:fructose 1,6-bisphosphate metabolic process"/>
    <property type="evidence" value="ECO:0007669"/>
    <property type="project" value="TreeGrafter"/>
</dbReference>
<dbReference type="InterPro" id="IPR033391">
    <property type="entry name" value="FBPase_N"/>
</dbReference>
<dbReference type="STRING" id="460265.Mnod_0319"/>
<sequence>MVVGTRLEACLASEGAGGDRAVASVLTALALAAAETSTLLRNGGHDSGPGPNGLEGAVRSRFTAALRDAPTALLALREAEHDEVLDPAASLAVALSPLDGADNLAGNLPAGTIFSLRPAGDGAPFRQPGRSQVAAGFVTYGPRTDLALTWGRGVRIFTLDPASGAFHLTRDAVTIPPTSPLYAVDAANARFWEAPVRAFVDDCLRGSEGPRGQDFAMGWSTSLAAGAHHILARGGVQLMPGETRRGCANGQTRLVHEAAAIALVMEAAGGAATDGRDGPILDLKALDLHQRTPFVFGSAEEVACVGKYHDGRRHTGARSPLFGQRGLLRA</sequence>
<dbReference type="GO" id="GO:0005829">
    <property type="term" value="C:cytosol"/>
    <property type="evidence" value="ECO:0007669"/>
    <property type="project" value="TreeGrafter"/>
</dbReference>
<comment type="caution">
    <text evidence="6">Lacks conserved residue(s) required for the propagation of feature annotation.</text>
</comment>
<dbReference type="EMBL" id="CP001349">
    <property type="protein sequence ID" value="ACL55363.1"/>
    <property type="molecule type" value="Genomic_DNA"/>
</dbReference>
<dbReference type="InterPro" id="IPR028343">
    <property type="entry name" value="FBPtase"/>
</dbReference>
<comment type="subcellular location">
    <subcellularLocation>
        <location evidence="6">Cytoplasm</location>
    </subcellularLocation>
</comment>
<evidence type="ECO:0000256" key="3">
    <source>
        <dbReference type="ARBA" id="ARBA00022490"/>
    </source>
</evidence>
<dbReference type="RefSeq" id="WP_015927074.1">
    <property type="nucleotide sequence ID" value="NC_011894.1"/>
</dbReference>
<evidence type="ECO:0000256" key="6">
    <source>
        <dbReference type="HAMAP-Rule" id="MF_01855"/>
    </source>
</evidence>
<dbReference type="GO" id="GO:0006002">
    <property type="term" value="P:fructose 6-phosphate metabolic process"/>
    <property type="evidence" value="ECO:0007669"/>
    <property type="project" value="TreeGrafter"/>
</dbReference>
<dbReference type="KEGG" id="mno:Mnod_0319"/>
<keyword evidence="4 6" id="KW-0378">Hydrolase</keyword>
<dbReference type="Pfam" id="PF00316">
    <property type="entry name" value="FBPase"/>
    <property type="match status" value="1"/>
</dbReference>
<protein>
    <recommendedName>
        <fullName evidence="6">Fructose-1,6-bisphosphatase class 1</fullName>
        <shortName evidence="6">FBPase class 1</shortName>
        <ecNumber evidence="6">3.1.3.11</ecNumber>
    </recommendedName>
    <alternativeName>
        <fullName evidence="6">D-fructose-1,6-bisphosphate 1-phosphohydrolase class 1</fullName>
    </alternativeName>
</protein>
<evidence type="ECO:0000256" key="5">
    <source>
        <dbReference type="ARBA" id="ARBA00023277"/>
    </source>
</evidence>
<dbReference type="AlphaFoldDB" id="B8IAX0"/>
<evidence type="ECO:0000313" key="10">
    <source>
        <dbReference type="EMBL" id="ACL55363.1"/>
    </source>
</evidence>
<evidence type="ECO:0000256" key="2">
    <source>
        <dbReference type="ARBA" id="ARBA00010941"/>
    </source>
</evidence>
<dbReference type="PRINTS" id="PR00115">
    <property type="entry name" value="F16BPHPHTASE"/>
</dbReference>
<dbReference type="InterPro" id="IPR044015">
    <property type="entry name" value="FBPase_C_dom"/>
</dbReference>
<dbReference type="Proteomes" id="UP000008207">
    <property type="component" value="Chromosome"/>
</dbReference>
<gene>
    <name evidence="6" type="primary">fbp</name>
    <name evidence="10" type="ordered locus">Mnod_0319</name>
</gene>
<dbReference type="OrthoDB" id="9806756at2"/>
<dbReference type="GO" id="GO:0005986">
    <property type="term" value="P:sucrose biosynthetic process"/>
    <property type="evidence" value="ECO:0007669"/>
    <property type="project" value="TreeGrafter"/>
</dbReference>
<keyword evidence="5 6" id="KW-0119">Carbohydrate metabolism</keyword>
<accession>B8IAX0</accession>
<dbReference type="GO" id="GO:0042132">
    <property type="term" value="F:fructose 1,6-bisphosphate 1-phosphatase activity"/>
    <property type="evidence" value="ECO:0007669"/>
    <property type="project" value="UniProtKB-UniRule"/>
</dbReference>
<dbReference type="HAMAP" id="MF_01855">
    <property type="entry name" value="FBPase_class1"/>
    <property type="match status" value="1"/>
</dbReference>
<evidence type="ECO:0000256" key="7">
    <source>
        <dbReference type="RuleBase" id="RU000508"/>
    </source>
</evidence>
<dbReference type="PANTHER" id="PTHR11556">
    <property type="entry name" value="FRUCTOSE-1,6-BISPHOSPHATASE-RELATED"/>
    <property type="match status" value="1"/>
</dbReference>
<dbReference type="Gene3D" id="3.30.540.10">
    <property type="entry name" value="Fructose-1,6-Bisphosphatase, subunit A, domain 1"/>
    <property type="match status" value="1"/>
</dbReference>
<dbReference type="SUPFAM" id="SSF56655">
    <property type="entry name" value="Carbohydrate phosphatase"/>
    <property type="match status" value="1"/>
</dbReference>